<dbReference type="EMBL" id="BKCJ010001893">
    <property type="protein sequence ID" value="GEU44781.1"/>
    <property type="molecule type" value="Genomic_DNA"/>
</dbReference>
<gene>
    <name evidence="3" type="ORF">Tci_016759</name>
</gene>
<organism evidence="3">
    <name type="scientific">Tanacetum cinerariifolium</name>
    <name type="common">Dalmatian daisy</name>
    <name type="synonym">Chrysanthemum cinerariifolium</name>
    <dbReference type="NCBI Taxonomy" id="118510"/>
    <lineage>
        <taxon>Eukaryota</taxon>
        <taxon>Viridiplantae</taxon>
        <taxon>Streptophyta</taxon>
        <taxon>Embryophyta</taxon>
        <taxon>Tracheophyta</taxon>
        <taxon>Spermatophyta</taxon>
        <taxon>Magnoliopsida</taxon>
        <taxon>eudicotyledons</taxon>
        <taxon>Gunneridae</taxon>
        <taxon>Pentapetalae</taxon>
        <taxon>asterids</taxon>
        <taxon>campanulids</taxon>
        <taxon>Asterales</taxon>
        <taxon>Asteraceae</taxon>
        <taxon>Asteroideae</taxon>
        <taxon>Anthemideae</taxon>
        <taxon>Anthemidinae</taxon>
        <taxon>Tanacetum</taxon>
    </lineage>
</organism>
<evidence type="ECO:0000256" key="1">
    <source>
        <dbReference type="SAM" id="MobiDB-lite"/>
    </source>
</evidence>
<feature type="compositionally biased region" description="Basic residues" evidence="1">
    <location>
        <begin position="544"/>
        <end position="555"/>
    </location>
</feature>
<comment type="caution">
    <text evidence="3">The sequence shown here is derived from an EMBL/GenBank/DDBJ whole genome shotgun (WGS) entry which is preliminary data.</text>
</comment>
<dbReference type="InterPro" id="IPR013103">
    <property type="entry name" value="RVT_2"/>
</dbReference>
<feature type="domain" description="Reverse transcriptase Ty1/copia-type" evidence="2">
    <location>
        <begin position="59"/>
        <end position="142"/>
    </location>
</feature>
<feature type="region of interest" description="Disordered" evidence="1">
    <location>
        <begin position="902"/>
        <end position="975"/>
    </location>
</feature>
<evidence type="ECO:0000259" key="2">
    <source>
        <dbReference type="Pfam" id="PF07727"/>
    </source>
</evidence>
<accession>A0A6L2K5V9</accession>
<feature type="region of interest" description="Disordered" evidence="1">
    <location>
        <begin position="487"/>
        <end position="555"/>
    </location>
</feature>
<proteinExistence type="predicted"/>
<dbReference type="SUPFAM" id="SSF56672">
    <property type="entry name" value="DNA/RNA polymerases"/>
    <property type="match status" value="1"/>
</dbReference>
<name>A0A6L2K5V9_TANCI</name>
<dbReference type="PANTHER" id="PTHR11439">
    <property type="entry name" value="GAG-POL-RELATED RETROTRANSPOSON"/>
    <property type="match status" value="1"/>
</dbReference>
<dbReference type="AlphaFoldDB" id="A0A6L2K5V9"/>
<protein>
    <recommendedName>
        <fullName evidence="2">Reverse transcriptase Ty1/copia-type domain-containing protein</fullName>
    </recommendedName>
</protein>
<dbReference type="Pfam" id="PF07727">
    <property type="entry name" value="RVT_2"/>
    <property type="match status" value="1"/>
</dbReference>
<reference evidence="3" key="1">
    <citation type="journal article" date="2019" name="Sci. Rep.">
        <title>Draft genome of Tanacetum cinerariifolium, the natural source of mosquito coil.</title>
        <authorList>
            <person name="Yamashiro T."/>
            <person name="Shiraishi A."/>
            <person name="Satake H."/>
            <person name="Nakayama K."/>
        </authorList>
    </citation>
    <scope>NUCLEOTIDE SEQUENCE</scope>
</reference>
<sequence>MPYVTRDVATLRVSACDKYAIDVEPIHPRIRNNRKVHLDYLKHLKESVETLREIVEEVKDLYGLKLAPKAWYDTLSKFLLANRFSKGVVDPTLFTRKTRKHSLIVQIYVDDIIFASTDLRDCDHFSKEMNSKFQMSMMGKIMEKCDPVDTSMVERFKLDEDLSWIPVDQTNYRSMIGSLMYLTASRPDLVFAVCMCARYQVKPTKKHLKAVKRVFWYHQGTINMGLWYPKDTAMALTAYADADHAGFQDTRQKAEYITIWMLCSNLMDAVTTLYGYAYNHIPLYCDTKVPFLSAVTMFSILDLSTLTSNTISYESQLKTEWLSYTSALTATATIPTIYMKQFWNTIMYNAKTGIFSCQLDEQWFDLNEEVFKDVLGITPHDPTYLIVALISSNALIDFVMELGYPRELSGVSYIKTQLSSKDWIPSHIPDEDSVLRNLKYVAKGVIYEVFGMPILDALITNNIKNAHYYFEYLEMVANHKKRVATKQTGQCEPAVPEPSAPKAAKPNSSQPPKPKLAPTKPSKAVPKKKQKLVKENLNEPSPAKRSKSGLVGKRRKPKCPLKLVDEFTNEGVLILEPKINGKGKENIIDEQVAYTLLDLNTPKKKSIHDQKMHPTRSSLRSILEFKINARLDQILQMDEEFTTTTYTNVQENLKLPTKDQVILEEPASSTETLYSLQNLDKELSFTDQFFVEKPQEEEPEKTNAESEVQSMVTLPIQEDTSSIPSMTTLVIDLTIPQPDSPTIHAPLPTSTTTTTTITRITTLPPPPPQPQESTTYPILLQRIGELEQHMENLIQDNLALAEKLNKHGSRLYNLENLNIPQKVNKAIDEIVTNAVDWNLQALLRNHFRNSPEADMKEILLQQNWETESYKIYEDHKNLYEALKKSMDCDHSDQLQADLVEARKRPDSPRNPSRSPPPPPPSLGASGAPGAFGALGDKSLGSNVYHLSPPEDQQMNDDPVPSVEEHTSGDDDLGTVPKVLSRKDWWKPRDDDERSATPEPAWVIPISYIPDAMNNWANALATTYQAPPENSLLKKTGDIRMFMNCGPPGHVTIQTQFFFNKDLDYLRDGSKGSGPALLISNIKAARYLNFRFELLVPEQMWINDVCTYDISASYVVFPVSNNEQKIMRFNEIYKFSDGTLTNILEALDYRVKEYKVNRLNQVDIEKVTVRSSLRSLKPKRTIESRAKTSSINIIRILFHVYLSFTQFENKNYHKSPTYYPSGAARTSELYLSIHNEDGNPA</sequence>
<dbReference type="PANTHER" id="PTHR11439:SF483">
    <property type="entry name" value="PEPTIDE SYNTHASE GLIP-LIKE, PUTATIVE (AFU_ORTHOLOGUE AFUA_3G12920)-RELATED"/>
    <property type="match status" value="1"/>
</dbReference>
<feature type="compositionally biased region" description="Low complexity" evidence="1">
    <location>
        <begin position="922"/>
        <end position="933"/>
    </location>
</feature>
<dbReference type="InterPro" id="IPR043502">
    <property type="entry name" value="DNA/RNA_pol_sf"/>
</dbReference>
<evidence type="ECO:0000313" key="3">
    <source>
        <dbReference type="EMBL" id="GEU44781.1"/>
    </source>
</evidence>